<sequence>HSLTRKQWPTLPSPAIFRRSLPAVAALHRSLLAAVPALSASTPLVNPSISSASSSLISSSSSIIIHSRPFRSSPTISLSSAPSGNKTYHLCKDGDEITPDTILLEGCDYNHWLMTMEFPKDPKPTPEEMVRTYEENQRTQH</sequence>
<name>V4T0V1_CITCL</name>
<dbReference type="AlphaFoldDB" id="V4T0V1"/>
<feature type="region of interest" description="Disordered" evidence="1">
    <location>
        <begin position="120"/>
        <end position="141"/>
    </location>
</feature>
<dbReference type="KEGG" id="cic:CICLE_v10003591mg"/>
<dbReference type="GO" id="GO:0005739">
    <property type="term" value="C:mitochondrion"/>
    <property type="evidence" value="ECO:0007669"/>
    <property type="project" value="TreeGrafter"/>
</dbReference>
<protein>
    <submittedName>
        <fullName evidence="2">Uncharacterized protein</fullName>
    </submittedName>
</protein>
<dbReference type="GO" id="GO:0016554">
    <property type="term" value="P:cytidine to uridine editing"/>
    <property type="evidence" value="ECO:0007669"/>
    <property type="project" value="InterPro"/>
</dbReference>
<reference evidence="2 3" key="1">
    <citation type="submission" date="2013-10" db="EMBL/GenBank/DDBJ databases">
        <authorList>
            <consortium name="International Citrus Genome Consortium"/>
            <person name="Jenkins J."/>
            <person name="Schmutz J."/>
            <person name="Prochnik S."/>
            <person name="Rokhsar D."/>
            <person name="Gmitter F."/>
            <person name="Ollitrault P."/>
            <person name="Machado M."/>
            <person name="Talon M."/>
            <person name="Wincker P."/>
            <person name="Jaillon O."/>
            <person name="Morgante M."/>
        </authorList>
    </citation>
    <scope>NUCLEOTIDE SEQUENCE</scope>
    <source>
        <strain evidence="3">cv. Clemenules</strain>
    </source>
</reference>
<accession>V4T0V1</accession>
<dbReference type="OMA" id="WLMTMEF"/>
<dbReference type="EMBL" id="KI536799">
    <property type="protein sequence ID" value="ESR45005.1"/>
    <property type="molecule type" value="Genomic_DNA"/>
</dbReference>
<gene>
    <name evidence="2" type="ORF">CICLE_v10003591mg</name>
</gene>
<evidence type="ECO:0000256" key="1">
    <source>
        <dbReference type="SAM" id="MobiDB-lite"/>
    </source>
</evidence>
<dbReference type="STRING" id="85681.V4T0V1"/>
<dbReference type="InParanoid" id="V4T0V1"/>
<dbReference type="PANTHER" id="PTHR31346">
    <property type="entry name" value="MULTIPLE ORGANELLAR RNA EDITING FACTOR 2, CHLOROPLASTIC-RELATED-RELATED"/>
    <property type="match status" value="1"/>
</dbReference>
<dbReference type="PANTHER" id="PTHR31346:SF5">
    <property type="entry name" value="MULTIPLE ORGANELLAR RNA EDITING FACTOR 1, MITOCHONDRIAL"/>
    <property type="match status" value="1"/>
</dbReference>
<evidence type="ECO:0000313" key="3">
    <source>
        <dbReference type="Proteomes" id="UP000030687"/>
    </source>
</evidence>
<dbReference type="InterPro" id="IPR039206">
    <property type="entry name" value="MORF/ORRM1/DAG-like"/>
</dbReference>
<dbReference type="Proteomes" id="UP000030687">
    <property type="component" value="Unassembled WGS sequence"/>
</dbReference>
<dbReference type="GO" id="GO:0080156">
    <property type="term" value="P:mitochondrial mRNA modification"/>
    <property type="evidence" value="ECO:0007669"/>
    <property type="project" value="TreeGrafter"/>
</dbReference>
<dbReference type="Gramene" id="ESR45005">
    <property type="protein sequence ID" value="ESR45005"/>
    <property type="gene ID" value="CICLE_v10003591mg"/>
</dbReference>
<organism evidence="2 3">
    <name type="scientific">Citrus clementina</name>
    <name type="common">Clementine</name>
    <name type="synonym">Citrus deliciosa x Citrus sinensis</name>
    <dbReference type="NCBI Taxonomy" id="85681"/>
    <lineage>
        <taxon>Eukaryota</taxon>
        <taxon>Viridiplantae</taxon>
        <taxon>Streptophyta</taxon>
        <taxon>Embryophyta</taxon>
        <taxon>Tracheophyta</taxon>
        <taxon>Spermatophyta</taxon>
        <taxon>Magnoliopsida</taxon>
        <taxon>eudicotyledons</taxon>
        <taxon>Gunneridae</taxon>
        <taxon>Pentapetalae</taxon>
        <taxon>rosids</taxon>
        <taxon>malvids</taxon>
        <taxon>Sapindales</taxon>
        <taxon>Rutaceae</taxon>
        <taxon>Aurantioideae</taxon>
        <taxon>Citrus</taxon>
    </lineage>
</organism>
<proteinExistence type="predicted"/>
<feature type="non-terminal residue" evidence="2">
    <location>
        <position position="1"/>
    </location>
</feature>
<evidence type="ECO:0000313" key="2">
    <source>
        <dbReference type="EMBL" id="ESR45005.1"/>
    </source>
</evidence>
<keyword evidence="3" id="KW-1185">Reference proteome</keyword>